<keyword evidence="3" id="KW-0732">Signal</keyword>
<name>A0A976FRU3_BRELC</name>
<feature type="domain" description="Peptidase C1A papain C-terminal" evidence="4">
    <location>
        <begin position="224"/>
        <end position="434"/>
    </location>
</feature>
<dbReference type="InterPro" id="IPR000169">
    <property type="entry name" value="Pept_cys_AS"/>
</dbReference>
<comment type="similarity">
    <text evidence="1">Belongs to the peptidase C1 family.</text>
</comment>
<dbReference type="InterPro" id="IPR013128">
    <property type="entry name" value="Peptidase_C1A"/>
</dbReference>
<dbReference type="Proteomes" id="UP000294530">
    <property type="component" value="Unassembled WGS sequence"/>
</dbReference>
<dbReference type="PROSITE" id="PS00139">
    <property type="entry name" value="THIOL_PROTEASE_CYS"/>
    <property type="match status" value="1"/>
</dbReference>
<keyword evidence="6" id="KW-1185">Reference proteome</keyword>
<dbReference type="RefSeq" id="XP_067821014.1">
    <property type="nucleotide sequence ID" value="XM_067965563.1"/>
</dbReference>
<dbReference type="InterPro" id="IPR039417">
    <property type="entry name" value="Peptidase_C1A_papain-like"/>
</dbReference>
<dbReference type="Gene3D" id="3.90.70.10">
    <property type="entry name" value="Cysteine proteinases"/>
    <property type="match status" value="1"/>
</dbReference>
<evidence type="ECO:0000256" key="3">
    <source>
        <dbReference type="SAM" id="SignalP"/>
    </source>
</evidence>
<dbReference type="SUPFAM" id="SSF54001">
    <property type="entry name" value="Cysteine proteinases"/>
    <property type="match status" value="1"/>
</dbReference>
<accession>A0A976FRU3</accession>
<dbReference type="CDD" id="cd02248">
    <property type="entry name" value="Peptidase_C1A"/>
    <property type="match status" value="1"/>
</dbReference>
<feature type="chain" id="PRO_5036870293" description="Peptidase C1A papain C-terminal domain-containing protein" evidence="3">
    <location>
        <begin position="23"/>
        <end position="435"/>
    </location>
</feature>
<dbReference type="KEGG" id="blac:94351234"/>
<dbReference type="AlphaFoldDB" id="A0A976FRU3"/>
<dbReference type="OrthoDB" id="10253408at2759"/>
<dbReference type="Pfam" id="PF00112">
    <property type="entry name" value="Peptidase_C1"/>
    <property type="match status" value="1"/>
</dbReference>
<reference evidence="5 6" key="1">
    <citation type="journal article" date="2021" name="Genome Biol.">
        <title>AFLAP: assembly-free linkage analysis pipeline using k-mers from genome sequencing data.</title>
        <authorList>
            <person name="Fletcher K."/>
            <person name="Zhang L."/>
            <person name="Gil J."/>
            <person name="Han R."/>
            <person name="Cavanaugh K."/>
            <person name="Michelmore R."/>
        </authorList>
    </citation>
    <scope>NUCLEOTIDE SEQUENCE [LARGE SCALE GENOMIC DNA]</scope>
    <source>
        <strain evidence="5 6">SF5</strain>
    </source>
</reference>
<dbReference type="SMART" id="SM00645">
    <property type="entry name" value="Pept_C1"/>
    <property type="match status" value="1"/>
</dbReference>
<gene>
    <name evidence="5" type="ORF">CCR75_007504</name>
</gene>
<evidence type="ECO:0000313" key="5">
    <source>
        <dbReference type="EMBL" id="TDH71515.1"/>
    </source>
</evidence>
<dbReference type="InterPro" id="IPR038765">
    <property type="entry name" value="Papain-like_cys_pep_sf"/>
</dbReference>
<protein>
    <recommendedName>
        <fullName evidence="4">Peptidase C1A papain C-terminal domain-containing protein</fullName>
    </recommendedName>
</protein>
<proteinExistence type="inferred from homology"/>
<evidence type="ECO:0000313" key="6">
    <source>
        <dbReference type="Proteomes" id="UP000294530"/>
    </source>
</evidence>
<dbReference type="InterPro" id="IPR000668">
    <property type="entry name" value="Peptidase_C1A_C"/>
</dbReference>
<sequence length="435" mass="47377">MMQVSALSFFIAATTVTMRVVARPMHAGINYSRYLEEIDATQADLDEWRGKFGSIALENGWMPNCEDGNADIQEEDLRQRIFLTKQSIESIQAANPDANFSIMSPFSALTDEEFHTHVLNAYVRSNSTQASSRRLRSDAAAVPMVDKSSEGMSLLKNIELFMKNLINAFRPASGSDSDSKITSGRQTGYNFLDINFRRPTKPPATSAPAPDLPPPTQFEQLTVSSDSIDWTTSKCMAPIQNQGSCGSCWAFATVSAVESAQCIANGGNELIKYSEQQLVSCDNQNGGCNGGFPIHAFDFVQQNGLCTENEYMYTAATGYSGICRKRCNAQNTGLTGYSRISGQNGLLKAIEQHPVIVAVASGNNVWKQYTGGVVASCGTRKPDHAVVAVGYDSTSIKIRNSWGTLWGEDGYMRLARSPSREGTCGVMLDMSTPQM</sequence>
<feature type="signal peptide" evidence="3">
    <location>
        <begin position="1"/>
        <end position="22"/>
    </location>
</feature>
<organism evidence="5 6">
    <name type="scientific">Bremia lactucae</name>
    <name type="common">Lettuce downy mildew</name>
    <dbReference type="NCBI Taxonomy" id="4779"/>
    <lineage>
        <taxon>Eukaryota</taxon>
        <taxon>Sar</taxon>
        <taxon>Stramenopiles</taxon>
        <taxon>Oomycota</taxon>
        <taxon>Peronosporomycetes</taxon>
        <taxon>Peronosporales</taxon>
        <taxon>Peronosporaceae</taxon>
        <taxon>Bremia</taxon>
    </lineage>
</organism>
<keyword evidence="2" id="KW-0865">Zymogen</keyword>
<evidence type="ECO:0000259" key="4">
    <source>
        <dbReference type="SMART" id="SM00645"/>
    </source>
</evidence>
<dbReference type="GO" id="GO:0006508">
    <property type="term" value="P:proteolysis"/>
    <property type="evidence" value="ECO:0007669"/>
    <property type="project" value="InterPro"/>
</dbReference>
<dbReference type="PANTHER" id="PTHR12411">
    <property type="entry name" value="CYSTEINE PROTEASE FAMILY C1-RELATED"/>
    <property type="match status" value="1"/>
</dbReference>
<dbReference type="GO" id="GO:0008234">
    <property type="term" value="F:cysteine-type peptidase activity"/>
    <property type="evidence" value="ECO:0007669"/>
    <property type="project" value="InterPro"/>
</dbReference>
<evidence type="ECO:0000256" key="1">
    <source>
        <dbReference type="ARBA" id="ARBA00008455"/>
    </source>
</evidence>
<dbReference type="PRINTS" id="PR00705">
    <property type="entry name" value="PAPAIN"/>
</dbReference>
<dbReference type="GeneID" id="94351234"/>
<evidence type="ECO:0000256" key="2">
    <source>
        <dbReference type="ARBA" id="ARBA00023145"/>
    </source>
</evidence>
<comment type="caution">
    <text evidence="5">The sequence shown here is derived from an EMBL/GenBank/DDBJ whole genome shotgun (WGS) entry which is preliminary data.</text>
</comment>
<dbReference type="EMBL" id="SHOA02000001">
    <property type="protein sequence ID" value="TDH71515.1"/>
    <property type="molecule type" value="Genomic_DNA"/>
</dbReference>